<name>A0A1A8WR21_PLAOA</name>
<feature type="compositionally biased region" description="Basic residues" evidence="1">
    <location>
        <begin position="38"/>
        <end position="47"/>
    </location>
</feature>
<feature type="region of interest" description="Disordered" evidence="1">
    <location>
        <begin position="34"/>
        <end position="97"/>
    </location>
</feature>
<gene>
    <name evidence="2" type="ORF">POVCU1_028790</name>
</gene>
<dbReference type="AlphaFoldDB" id="A0A1A8WR21"/>
<reference evidence="3" key="1">
    <citation type="submission" date="2016-05" db="EMBL/GenBank/DDBJ databases">
        <authorList>
            <person name="Naeem Raeece"/>
        </authorList>
    </citation>
    <scope>NUCLEOTIDE SEQUENCE [LARGE SCALE GENOMIC DNA]</scope>
</reference>
<evidence type="ECO:0000313" key="2">
    <source>
        <dbReference type="EMBL" id="SBS94753.1"/>
    </source>
</evidence>
<accession>A0A1A8WR21</accession>
<dbReference type="EMBL" id="FLQV01000530">
    <property type="protein sequence ID" value="SBS94753.1"/>
    <property type="molecule type" value="Genomic_DNA"/>
</dbReference>
<evidence type="ECO:0000313" key="3">
    <source>
        <dbReference type="Proteomes" id="UP000078546"/>
    </source>
</evidence>
<proteinExistence type="predicted"/>
<feature type="compositionally biased region" description="Acidic residues" evidence="1">
    <location>
        <begin position="73"/>
        <end position="87"/>
    </location>
</feature>
<evidence type="ECO:0000256" key="1">
    <source>
        <dbReference type="SAM" id="MobiDB-lite"/>
    </source>
</evidence>
<dbReference type="Proteomes" id="UP000078546">
    <property type="component" value="Unassembled WGS sequence"/>
</dbReference>
<feature type="compositionally biased region" description="Basic and acidic residues" evidence="1">
    <location>
        <begin position="48"/>
        <end position="68"/>
    </location>
</feature>
<protein>
    <submittedName>
        <fullName evidence="2">Uncharacterized protein</fullName>
    </submittedName>
</protein>
<organism evidence="2 3">
    <name type="scientific">Plasmodium ovale curtisi</name>
    <dbReference type="NCBI Taxonomy" id="864141"/>
    <lineage>
        <taxon>Eukaryota</taxon>
        <taxon>Sar</taxon>
        <taxon>Alveolata</taxon>
        <taxon>Apicomplexa</taxon>
        <taxon>Aconoidasida</taxon>
        <taxon>Haemosporida</taxon>
        <taxon>Plasmodiidae</taxon>
        <taxon>Plasmodium</taxon>
        <taxon>Plasmodium (Plasmodium)</taxon>
    </lineage>
</organism>
<sequence>MGEKEKKKMETSSLFTVPRYIPDFDFLDEIDNVESHVPKGKKKHSKKEKLSEKGSEKPGENFKKEKQKGGGVEWEEDENPDGETETDEMYKDYEPLNDGDLEESEQVWFNNLMSNVATEEPSIENSHESQSDDDIILNADTIFKNIYPFFKTQEDPNYYQEKIKLRKISKYKSKV</sequence>